<evidence type="ECO:0000313" key="3">
    <source>
        <dbReference type="Proteomes" id="UP001642409"/>
    </source>
</evidence>
<organism evidence="1">
    <name type="scientific">Hexamita inflata</name>
    <dbReference type="NCBI Taxonomy" id="28002"/>
    <lineage>
        <taxon>Eukaryota</taxon>
        <taxon>Metamonada</taxon>
        <taxon>Diplomonadida</taxon>
        <taxon>Hexamitidae</taxon>
        <taxon>Hexamitinae</taxon>
        <taxon>Hexamita</taxon>
    </lineage>
</organism>
<dbReference type="EMBL" id="CATOUU010000852">
    <property type="protein sequence ID" value="CAI9954908.1"/>
    <property type="molecule type" value="Genomic_DNA"/>
</dbReference>
<reference evidence="2 3" key="2">
    <citation type="submission" date="2024-07" db="EMBL/GenBank/DDBJ databases">
        <authorList>
            <person name="Akdeniz Z."/>
        </authorList>
    </citation>
    <scope>NUCLEOTIDE SEQUENCE [LARGE SCALE GENOMIC DNA]</scope>
</reference>
<comment type="caution">
    <text evidence="1">The sequence shown here is derived from an EMBL/GenBank/DDBJ whole genome shotgun (WGS) entry which is preliminary data.</text>
</comment>
<evidence type="ECO:0000313" key="2">
    <source>
        <dbReference type="EMBL" id="CAL6065776.1"/>
    </source>
</evidence>
<protein>
    <submittedName>
        <fullName evidence="1">Uncharacterized protein</fullName>
    </submittedName>
</protein>
<accession>A0AA86QBG1</accession>
<dbReference type="AlphaFoldDB" id="A0AA86QBG1"/>
<gene>
    <name evidence="1" type="ORF">HINF_LOCUS42553</name>
    <name evidence="2" type="ORF">HINF_LOCUS52002</name>
</gene>
<proteinExistence type="predicted"/>
<dbReference type="Proteomes" id="UP001642409">
    <property type="component" value="Unassembled WGS sequence"/>
</dbReference>
<keyword evidence="3" id="KW-1185">Reference proteome</keyword>
<sequence length="213" mass="25093">MSGLHEWDHTQHLSPYMIPPLRGPSCKQQLQINQSQTKNLQERLFEDNKKDDINNYKAEMDIQQRKQEQIKLFNKKTISTTVQADLNNISKMETQTIAKNFCQEIVKRYFTSKLSGEAQKSAEYFVDIAFDEIKIEIIKQNKRDNEKRSKSGDPRVRPEFFFNKSEFYLKIVKQTIQEILSGQRRICLGFHIKPIDSICEDAIKKLKITNIFE</sequence>
<reference evidence="1" key="1">
    <citation type="submission" date="2023-06" db="EMBL/GenBank/DDBJ databases">
        <authorList>
            <person name="Kurt Z."/>
        </authorList>
    </citation>
    <scope>NUCLEOTIDE SEQUENCE</scope>
</reference>
<name>A0AA86QBG1_9EUKA</name>
<evidence type="ECO:0000313" key="1">
    <source>
        <dbReference type="EMBL" id="CAI9954908.1"/>
    </source>
</evidence>
<dbReference type="EMBL" id="CAXDID020000257">
    <property type="protein sequence ID" value="CAL6065776.1"/>
    <property type="molecule type" value="Genomic_DNA"/>
</dbReference>